<name>A0ACC2RGU7_9FUNG</name>
<comment type="caution">
    <text evidence="1">The sequence shown here is derived from an EMBL/GenBank/DDBJ whole genome shotgun (WGS) entry which is preliminary data.</text>
</comment>
<keyword evidence="2" id="KW-1185">Reference proteome</keyword>
<evidence type="ECO:0000313" key="2">
    <source>
        <dbReference type="Proteomes" id="UP001165960"/>
    </source>
</evidence>
<proteinExistence type="predicted"/>
<evidence type="ECO:0000313" key="1">
    <source>
        <dbReference type="EMBL" id="KAJ9049308.1"/>
    </source>
</evidence>
<sequence>MHRPTLLLIDLNSPPTSRRSSILRRSSPVTTEIDLALTQYATQVFSITTTSLSFHYYPSLEKTKSHLLPLLLVLQVSTKVCSHLENKTSRLQASDAEACSFYKLGLNRLLQEFLVHHNLPNKIEPLTREVIKWNQKYLSSKTPSSNLSPAACLFVPDKVPLPSNPPPGTEPKSGGGSALLPRKSLEEGTITFAPTVDQRIISYQPALSPSSSTLTLLSLIDTSKSPTILVTIHGPLGKIKFLALLDTGTDANFIEEKLAKLIGLSASSSLDVKVGNSTIIGAIPILQTVTIDLEGSPFCVTCNFSPNLSFPFILGFI</sequence>
<accession>A0ACC2RGU7</accession>
<dbReference type="EMBL" id="QTSX02007248">
    <property type="protein sequence ID" value="KAJ9049308.1"/>
    <property type="molecule type" value="Genomic_DNA"/>
</dbReference>
<gene>
    <name evidence="1" type="ORF">DSO57_1025907</name>
</gene>
<dbReference type="Proteomes" id="UP001165960">
    <property type="component" value="Unassembled WGS sequence"/>
</dbReference>
<protein>
    <submittedName>
        <fullName evidence="1">Uncharacterized protein</fullName>
    </submittedName>
</protein>
<organism evidence="1 2">
    <name type="scientific">Entomophthora muscae</name>
    <dbReference type="NCBI Taxonomy" id="34485"/>
    <lineage>
        <taxon>Eukaryota</taxon>
        <taxon>Fungi</taxon>
        <taxon>Fungi incertae sedis</taxon>
        <taxon>Zoopagomycota</taxon>
        <taxon>Entomophthoromycotina</taxon>
        <taxon>Entomophthoromycetes</taxon>
        <taxon>Entomophthorales</taxon>
        <taxon>Entomophthoraceae</taxon>
        <taxon>Entomophthora</taxon>
    </lineage>
</organism>
<reference evidence="1" key="1">
    <citation type="submission" date="2022-04" db="EMBL/GenBank/DDBJ databases">
        <title>Genome of the entomopathogenic fungus Entomophthora muscae.</title>
        <authorList>
            <person name="Elya C."/>
            <person name="Lovett B.R."/>
            <person name="Lee E."/>
            <person name="Macias A.M."/>
            <person name="Hajek A.E."/>
            <person name="De Bivort B.L."/>
            <person name="Kasson M.T."/>
            <person name="De Fine Licht H.H."/>
            <person name="Stajich J.E."/>
        </authorList>
    </citation>
    <scope>NUCLEOTIDE SEQUENCE</scope>
    <source>
        <strain evidence="1">Berkeley</strain>
    </source>
</reference>